<comment type="caution">
    <text evidence="2">The sequence shown here is derived from an EMBL/GenBank/DDBJ whole genome shotgun (WGS) entry which is preliminary data.</text>
</comment>
<gene>
    <name evidence="2" type="ORF">C4F49_13990</name>
</gene>
<sequence>MVLDEIRHYVVVLNEGSGILFQPVDSNATYILTAKHVIQNAQNTVQILKRFVEHDNILHAEDIPFNMSLGNNYFEHPDADVAILKIAKLQGLNQIIRTDDITADRESYILAGYPQMRRNLQIDPDYLNAYRTDEGITIQGPRNNSLREARIPDRPGLEEVRGHSGGGVGKIDDGFFLLAGIQSQMVDALDEQLGKIEFSPMSSFDSLVTLHPEHLVNLDPPHLGSFSFLTEASFLLRVNQFNEQNIAYTRNFLKTETEKIVNSGIAPHEIRRHFKRRLLLDQASPNVLNGRNIWIAWLEFLTIVNIMEYTDVEEADLKKLFNSFRLLYSDTTNDWTFEVQKMIHADYHGLPSGSVVVIGTNSSPLDGLYEIEAKTIPNLMRVTNKGLMQTDNGIKFPFDHYRFVHLDSFKKKCIIDKIAEYSHIFDEQQLLTKLQEEYEQYIDRKQN</sequence>
<name>A0A928YRL7_9SPHI</name>
<dbReference type="Proteomes" id="UP000616201">
    <property type="component" value="Unassembled WGS sequence"/>
</dbReference>
<dbReference type="InterPro" id="IPR046916">
    <property type="entry name" value="ABC-3C_CTD4"/>
</dbReference>
<dbReference type="SUPFAM" id="SSF50494">
    <property type="entry name" value="Trypsin-like serine proteases"/>
    <property type="match status" value="1"/>
</dbReference>
<accession>A0A928YRL7</accession>
<dbReference type="Pfam" id="PF20280">
    <property type="entry name" value="CTD4"/>
    <property type="match status" value="1"/>
</dbReference>
<dbReference type="Gene3D" id="2.40.10.10">
    <property type="entry name" value="Trypsin-like serine proteases"/>
    <property type="match status" value="1"/>
</dbReference>
<organism evidence="2 3">
    <name type="scientific">Sphingobacterium hungaricum</name>
    <dbReference type="NCBI Taxonomy" id="2082723"/>
    <lineage>
        <taxon>Bacteria</taxon>
        <taxon>Pseudomonadati</taxon>
        <taxon>Bacteroidota</taxon>
        <taxon>Sphingobacteriia</taxon>
        <taxon>Sphingobacteriales</taxon>
        <taxon>Sphingobacteriaceae</taxon>
        <taxon>Sphingobacterium</taxon>
    </lineage>
</organism>
<dbReference type="RefSeq" id="WP_196936654.1">
    <property type="nucleotide sequence ID" value="NZ_MU158698.1"/>
</dbReference>
<feature type="domain" description="ABC-three component systems C-terminal" evidence="1">
    <location>
        <begin position="200"/>
        <end position="415"/>
    </location>
</feature>
<dbReference type="EMBL" id="PRDK01000008">
    <property type="protein sequence ID" value="MBE8714792.1"/>
    <property type="molecule type" value="Genomic_DNA"/>
</dbReference>
<proteinExistence type="predicted"/>
<dbReference type="InterPro" id="IPR009003">
    <property type="entry name" value="Peptidase_S1_PA"/>
</dbReference>
<dbReference type="AlphaFoldDB" id="A0A928YRL7"/>
<protein>
    <recommendedName>
        <fullName evidence="1">ABC-three component systems C-terminal domain-containing protein</fullName>
    </recommendedName>
</protein>
<dbReference type="InterPro" id="IPR043504">
    <property type="entry name" value="Peptidase_S1_PA_chymotrypsin"/>
</dbReference>
<keyword evidence="3" id="KW-1185">Reference proteome</keyword>
<reference evidence="2" key="1">
    <citation type="submission" date="2018-02" db="EMBL/GenBank/DDBJ databases">
        <authorList>
            <person name="Vasarhelyi B.M."/>
            <person name="Deshmukh S."/>
            <person name="Balint B."/>
            <person name="Kukolya J."/>
        </authorList>
    </citation>
    <scope>NUCLEOTIDE SEQUENCE</scope>
    <source>
        <strain evidence="2">KB22</strain>
    </source>
</reference>
<evidence type="ECO:0000259" key="1">
    <source>
        <dbReference type="Pfam" id="PF20280"/>
    </source>
</evidence>
<evidence type="ECO:0000313" key="2">
    <source>
        <dbReference type="EMBL" id="MBE8714792.1"/>
    </source>
</evidence>
<evidence type="ECO:0000313" key="3">
    <source>
        <dbReference type="Proteomes" id="UP000616201"/>
    </source>
</evidence>